<evidence type="ECO:0000256" key="6">
    <source>
        <dbReference type="ARBA" id="ARBA00023277"/>
    </source>
</evidence>
<keyword evidence="7" id="KW-0624">Polysaccharide degradation</keyword>
<evidence type="ECO:0000256" key="7">
    <source>
        <dbReference type="ARBA" id="ARBA00023326"/>
    </source>
</evidence>
<proteinExistence type="predicted"/>
<evidence type="ECO:0000313" key="10">
    <source>
        <dbReference type="EMBL" id="WBL37423.1"/>
    </source>
</evidence>
<evidence type="ECO:0000313" key="11">
    <source>
        <dbReference type="Proteomes" id="UP001212803"/>
    </source>
</evidence>
<organism evidence="10 11">
    <name type="scientific">Tepidiforma flava</name>
    <dbReference type="NCBI Taxonomy" id="3004094"/>
    <lineage>
        <taxon>Bacteria</taxon>
        <taxon>Bacillati</taxon>
        <taxon>Chloroflexota</taxon>
        <taxon>Tepidiformia</taxon>
        <taxon>Tepidiformales</taxon>
        <taxon>Tepidiformaceae</taxon>
        <taxon>Tepidiforma</taxon>
    </lineage>
</organism>
<keyword evidence="6" id="KW-0119">Carbohydrate metabolism</keyword>
<evidence type="ECO:0000256" key="3">
    <source>
        <dbReference type="ARBA" id="ARBA00022651"/>
    </source>
</evidence>
<dbReference type="SUPFAM" id="SSF53474">
    <property type="entry name" value="alpha/beta-Hydrolases"/>
    <property type="match status" value="1"/>
</dbReference>
<keyword evidence="3" id="KW-0858">Xylan degradation</keyword>
<feature type="compositionally biased region" description="Pro residues" evidence="8">
    <location>
        <begin position="46"/>
        <end position="56"/>
    </location>
</feature>
<dbReference type="InterPro" id="IPR029058">
    <property type="entry name" value="AB_hydrolase_fold"/>
</dbReference>
<keyword evidence="2" id="KW-0964">Secreted</keyword>
<feature type="signal peptide" evidence="9">
    <location>
        <begin position="1"/>
        <end position="25"/>
    </location>
</feature>
<protein>
    <recommendedName>
        <fullName evidence="12">Polyhydroxybutyrate depolymerase</fullName>
    </recommendedName>
</protein>
<evidence type="ECO:0000256" key="8">
    <source>
        <dbReference type="SAM" id="MobiDB-lite"/>
    </source>
</evidence>
<dbReference type="Gene3D" id="3.40.50.1820">
    <property type="entry name" value="alpha/beta hydrolase"/>
    <property type="match status" value="1"/>
</dbReference>
<dbReference type="PANTHER" id="PTHR38050">
    <property type="match status" value="1"/>
</dbReference>
<evidence type="ECO:0000256" key="5">
    <source>
        <dbReference type="ARBA" id="ARBA00022801"/>
    </source>
</evidence>
<name>A0ABY7MC99_9CHLR</name>
<dbReference type="RefSeq" id="WP_270057936.1">
    <property type="nucleotide sequence ID" value="NZ_CP115149.1"/>
</dbReference>
<accession>A0ABY7MC99</accession>
<evidence type="ECO:0008006" key="12">
    <source>
        <dbReference type="Google" id="ProtNLM"/>
    </source>
</evidence>
<dbReference type="Proteomes" id="UP001212803">
    <property type="component" value="Chromosome"/>
</dbReference>
<gene>
    <name evidence="10" type="ORF">O0235_07565</name>
</gene>
<keyword evidence="11" id="KW-1185">Reference proteome</keyword>
<evidence type="ECO:0000256" key="9">
    <source>
        <dbReference type="SAM" id="SignalP"/>
    </source>
</evidence>
<keyword evidence="5" id="KW-0378">Hydrolase</keyword>
<reference evidence="10 11" key="1">
    <citation type="journal article" date="2023" name="ISME J.">
        <title>Thermophilic Dehalococcoidia with unusual traits shed light on an unexpected past.</title>
        <authorList>
            <person name="Palmer M."/>
            <person name="Covington J.K."/>
            <person name="Zhou E.M."/>
            <person name="Thomas S.C."/>
            <person name="Habib N."/>
            <person name="Seymour C.O."/>
            <person name="Lai D."/>
            <person name="Johnston J."/>
            <person name="Hashimi A."/>
            <person name="Jiao J.Y."/>
            <person name="Muok A.R."/>
            <person name="Liu L."/>
            <person name="Xian W.D."/>
            <person name="Zhi X.Y."/>
            <person name="Li M.M."/>
            <person name="Silva L.P."/>
            <person name="Bowen B.P."/>
            <person name="Louie K."/>
            <person name="Briegel A."/>
            <person name="Pett-Ridge J."/>
            <person name="Weber P.K."/>
            <person name="Tocheva E.I."/>
            <person name="Woyke T."/>
            <person name="Northen T.R."/>
            <person name="Mayali X."/>
            <person name="Li W.J."/>
            <person name="Hedlund B.P."/>
        </authorList>
    </citation>
    <scope>NUCLEOTIDE SEQUENCE [LARGE SCALE GENOMIC DNA]</scope>
    <source>
        <strain evidence="10 11">YIM 72310</strain>
    </source>
</reference>
<feature type="chain" id="PRO_5047037620" description="Polyhydroxybutyrate depolymerase" evidence="9">
    <location>
        <begin position="26"/>
        <end position="342"/>
    </location>
</feature>
<feature type="compositionally biased region" description="Low complexity" evidence="8">
    <location>
        <begin position="28"/>
        <end position="45"/>
    </location>
</feature>
<comment type="subcellular location">
    <subcellularLocation>
        <location evidence="1">Secreted</location>
    </subcellularLocation>
</comment>
<feature type="region of interest" description="Disordered" evidence="8">
    <location>
        <begin position="28"/>
        <end position="82"/>
    </location>
</feature>
<keyword evidence="4 9" id="KW-0732">Signal</keyword>
<evidence type="ECO:0000256" key="2">
    <source>
        <dbReference type="ARBA" id="ARBA00022525"/>
    </source>
</evidence>
<dbReference type="PROSITE" id="PS51257">
    <property type="entry name" value="PROKAR_LIPOPROTEIN"/>
    <property type="match status" value="1"/>
</dbReference>
<dbReference type="InterPro" id="IPR043595">
    <property type="entry name" value="FaeB/C/D"/>
</dbReference>
<dbReference type="EMBL" id="CP115149">
    <property type="protein sequence ID" value="WBL37423.1"/>
    <property type="molecule type" value="Genomic_DNA"/>
</dbReference>
<evidence type="ECO:0000256" key="4">
    <source>
        <dbReference type="ARBA" id="ARBA00022729"/>
    </source>
</evidence>
<evidence type="ECO:0000256" key="1">
    <source>
        <dbReference type="ARBA" id="ARBA00004613"/>
    </source>
</evidence>
<sequence length="342" mass="34410">MTRGRLVAILALLLVALGVSLSACGGDSAGTAATPTPAAAATEPPAASPTPTPAAAPSPAARGTPGCGRALPADLKPGETTSRVLQSANRTRTYLVYTPPAAGPASAPMALVLNFHGLGSTGAQQHVYGGWVPIAQREGFVVVSPNGVDNSWLIAAGLDDLQFVRDLVAALGNELCLDPARVYATGMSNGGFMSTTLACRASDLIAAIAPVAGQSPPGPGCSDRPVPMISFHGTADGVVPYEAGTINAGAVSGSPFPGVPAVQAEWAKHNGCDGSAPAETKVADDVTKVEYRGCAAPVVHYRVEGGGHTWPGAPAVPRLGPTATSISASELAWAFFQAHPLR</sequence>
<dbReference type="PANTHER" id="PTHR38050:SF2">
    <property type="entry name" value="FERULOYL ESTERASE C-RELATED"/>
    <property type="match status" value="1"/>
</dbReference>